<dbReference type="AlphaFoldDB" id="A0A0C4EIA2"/>
<dbReference type="InterPro" id="IPR008278">
    <property type="entry name" value="4-PPantetheinyl_Trfase_dom"/>
</dbReference>
<keyword evidence="7" id="KW-1185">Reference proteome</keyword>
<dbReference type="VEuPathDB" id="FungiDB:PTTG_00468"/>
<organism evidence="5">
    <name type="scientific">Puccinia triticina (isolate 1-1 / race 1 (BBBD))</name>
    <name type="common">Brown leaf rust fungus</name>
    <dbReference type="NCBI Taxonomy" id="630390"/>
    <lineage>
        <taxon>Eukaryota</taxon>
        <taxon>Fungi</taxon>
        <taxon>Dikarya</taxon>
        <taxon>Basidiomycota</taxon>
        <taxon>Pucciniomycotina</taxon>
        <taxon>Pucciniomycetes</taxon>
        <taxon>Pucciniales</taxon>
        <taxon>Pucciniaceae</taxon>
        <taxon>Puccinia</taxon>
    </lineage>
</organism>
<dbReference type="InterPro" id="IPR055066">
    <property type="entry name" value="AASDHPPT_N"/>
</dbReference>
<dbReference type="OMA" id="FTENEWE"/>
<dbReference type="EMBL" id="ADAS02000002">
    <property type="protein sequence ID" value="OAV99767.1"/>
    <property type="molecule type" value="Genomic_DNA"/>
</dbReference>
<evidence type="ECO:0000259" key="3">
    <source>
        <dbReference type="Pfam" id="PF01648"/>
    </source>
</evidence>
<dbReference type="PANTHER" id="PTHR12215">
    <property type="entry name" value="PHOSPHOPANTETHEINE TRANSFERASE"/>
    <property type="match status" value="1"/>
</dbReference>
<evidence type="ECO:0000256" key="2">
    <source>
        <dbReference type="ARBA" id="ARBA00022679"/>
    </source>
</evidence>
<keyword evidence="2" id="KW-0808">Transferase</keyword>
<dbReference type="SUPFAM" id="SSF56214">
    <property type="entry name" value="4'-phosphopantetheinyl transferase"/>
    <property type="match status" value="2"/>
</dbReference>
<evidence type="ECO:0000313" key="7">
    <source>
        <dbReference type="Proteomes" id="UP000005240"/>
    </source>
</evidence>
<dbReference type="InterPro" id="IPR037143">
    <property type="entry name" value="4-PPantetheinyl_Trfase_dom_sf"/>
</dbReference>
<proteinExistence type="predicted"/>
<reference evidence="6 7" key="3">
    <citation type="journal article" date="2017" name="G3 (Bethesda)">
        <title>Comparative analysis highlights variable genome content of wheat rusts and divergence of the mating loci.</title>
        <authorList>
            <person name="Cuomo C.A."/>
            <person name="Bakkeren G."/>
            <person name="Khalil H.B."/>
            <person name="Panwar V."/>
            <person name="Joly D."/>
            <person name="Linning R."/>
            <person name="Sakthikumar S."/>
            <person name="Song X."/>
            <person name="Adiconis X."/>
            <person name="Fan L."/>
            <person name="Goldberg J.M."/>
            <person name="Levin J.Z."/>
            <person name="Young S."/>
            <person name="Zeng Q."/>
            <person name="Anikster Y."/>
            <person name="Bruce M."/>
            <person name="Wang M."/>
            <person name="Yin C."/>
            <person name="McCallum B."/>
            <person name="Szabo L.J."/>
            <person name="Hulbert S."/>
            <person name="Chen X."/>
            <person name="Fellers J.P."/>
        </authorList>
    </citation>
    <scope>NUCLEOTIDE SEQUENCE</scope>
    <source>
        <strain evidence="6">isolate 1-1 / race 1 (BBBD)</strain>
        <strain evidence="7">Isolate 1-1 / race 1 (BBBD)</strain>
    </source>
</reference>
<dbReference type="Proteomes" id="UP000005240">
    <property type="component" value="Unassembled WGS sequence"/>
</dbReference>
<protein>
    <recommendedName>
        <fullName evidence="1">holo-[acyl-carrier-protein] synthase</fullName>
        <ecNumber evidence="1">2.7.8.7</ecNumber>
    </recommendedName>
</protein>
<dbReference type="EnsemblFungi" id="PTTG_00468-t43_1">
    <property type="protein sequence ID" value="PTTG_00468-t43_1-p1"/>
    <property type="gene ID" value="PTTG_00468"/>
</dbReference>
<evidence type="ECO:0000259" key="4">
    <source>
        <dbReference type="Pfam" id="PF22624"/>
    </source>
</evidence>
<dbReference type="GO" id="GO:0019878">
    <property type="term" value="P:lysine biosynthetic process via aminoadipic acid"/>
    <property type="evidence" value="ECO:0007669"/>
    <property type="project" value="TreeGrafter"/>
</dbReference>
<reference evidence="5" key="1">
    <citation type="submission" date="2009-11" db="EMBL/GenBank/DDBJ databases">
        <authorList>
            <consortium name="The Broad Institute Genome Sequencing Platform"/>
            <person name="Ward D."/>
            <person name="Feldgarden M."/>
            <person name="Earl A."/>
            <person name="Young S.K."/>
            <person name="Zeng Q."/>
            <person name="Koehrsen M."/>
            <person name="Alvarado L."/>
            <person name="Berlin A."/>
            <person name="Bochicchio J."/>
            <person name="Borenstein D."/>
            <person name="Chapman S.B."/>
            <person name="Chen Z."/>
            <person name="Engels R."/>
            <person name="Freedman E."/>
            <person name="Gellesch M."/>
            <person name="Goldberg J."/>
            <person name="Griggs A."/>
            <person name="Gujja S."/>
            <person name="Heilman E."/>
            <person name="Heiman D."/>
            <person name="Hepburn T."/>
            <person name="Howarth C."/>
            <person name="Jen D."/>
            <person name="Larson L."/>
            <person name="Lewis B."/>
            <person name="Mehta T."/>
            <person name="Park D."/>
            <person name="Pearson M."/>
            <person name="Roberts A."/>
            <person name="Saif S."/>
            <person name="Shea T."/>
            <person name="Shenoy N."/>
            <person name="Sisk P."/>
            <person name="Stolte C."/>
            <person name="Sykes S."/>
            <person name="Thomson T."/>
            <person name="Walk T."/>
            <person name="White J."/>
            <person name="Yandava C."/>
            <person name="Izard J."/>
            <person name="Baranova O.V."/>
            <person name="Blanton J.M."/>
            <person name="Tanner A.C."/>
            <person name="Dewhirst F.E."/>
            <person name="Haas B."/>
            <person name="Nusbaum C."/>
            <person name="Birren B."/>
        </authorList>
    </citation>
    <scope>NUCLEOTIDE SEQUENCE [LARGE SCALE GENOMIC DNA]</scope>
    <source>
        <strain evidence="5">1-1 BBBD Race 1</strain>
    </source>
</reference>
<gene>
    <name evidence="5" type="ORF">PTTG_00468</name>
</gene>
<evidence type="ECO:0000313" key="6">
    <source>
        <dbReference type="EnsemblFungi" id="PTTG_00468-t43_1-p1"/>
    </source>
</evidence>
<dbReference type="Pfam" id="PF01648">
    <property type="entry name" value="ACPS"/>
    <property type="match status" value="1"/>
</dbReference>
<dbReference type="GO" id="GO:0005829">
    <property type="term" value="C:cytosol"/>
    <property type="evidence" value="ECO:0007669"/>
    <property type="project" value="TreeGrafter"/>
</dbReference>
<dbReference type="Gene3D" id="3.90.470.20">
    <property type="entry name" value="4'-phosphopantetheinyl transferase domain"/>
    <property type="match status" value="2"/>
</dbReference>
<dbReference type="GO" id="GO:0000287">
    <property type="term" value="F:magnesium ion binding"/>
    <property type="evidence" value="ECO:0007669"/>
    <property type="project" value="InterPro"/>
</dbReference>
<reference evidence="6" key="4">
    <citation type="submission" date="2025-05" db="UniProtKB">
        <authorList>
            <consortium name="EnsemblFungi"/>
        </authorList>
    </citation>
    <scope>IDENTIFICATION</scope>
    <source>
        <strain evidence="6">isolate 1-1 / race 1 (BBBD)</strain>
    </source>
</reference>
<name>A0A0C4EIA2_PUCT1</name>
<dbReference type="GO" id="GO:0008897">
    <property type="term" value="F:holo-[acyl-carrier-protein] synthase activity"/>
    <property type="evidence" value="ECO:0007669"/>
    <property type="project" value="UniProtKB-EC"/>
</dbReference>
<sequence length="327" mass="36874">MVTPLRVSTWIVDISGWDPDPMEWDNTLNLFSAGIQAKIRSYHHRIDAKRSLVGKLLVHKIVCSAYSIPWSRIKFSTNSDGKPYLDTELPPDCRFHFNISHDGCMVACCFSQELLTQSIKSDQPETRLSRGSSNCINTRQESHEIGVDVMEYKLPRSEKTVEDFRSLLEEHLSPKEKELIGQRTADLNPRDIQEASVLDGLLQIWTFKESIIKALGCGLRMELCSISLSNLISHPEINLGPLESADATMMQQGFILPDRSSQLVASFNDQEDRTWKFWSAVWTGPGADSKYILSAAIKSFCPQIISSDSPLIHRVTLKTVSELTPFD</sequence>
<dbReference type="EC" id="2.7.8.7" evidence="1"/>
<feature type="domain" description="4'-phosphopantetheinyl transferase N-terminal" evidence="4">
    <location>
        <begin position="16"/>
        <end position="107"/>
    </location>
</feature>
<dbReference type="OrthoDB" id="26719at2759"/>
<accession>A0A0C4EIA2</accession>
<reference evidence="5" key="2">
    <citation type="submission" date="2016-05" db="EMBL/GenBank/DDBJ databases">
        <title>Comparative analysis highlights variable genome content of wheat rusts and divergence of the mating loci.</title>
        <authorList>
            <person name="Cuomo C.A."/>
            <person name="Bakkeren G."/>
            <person name="Szabo L."/>
            <person name="Khalil H."/>
            <person name="Joly D."/>
            <person name="Goldberg J."/>
            <person name="Young S."/>
            <person name="Zeng Q."/>
            <person name="Fellers J."/>
        </authorList>
    </citation>
    <scope>NUCLEOTIDE SEQUENCE [LARGE SCALE GENOMIC DNA]</scope>
    <source>
        <strain evidence="5">1-1 BBBD Race 1</strain>
    </source>
</reference>
<evidence type="ECO:0000313" key="5">
    <source>
        <dbReference type="EMBL" id="OAV99767.1"/>
    </source>
</evidence>
<dbReference type="InterPro" id="IPR050559">
    <property type="entry name" value="P-Pant_transferase_sf"/>
</dbReference>
<dbReference type="STRING" id="630390.A0A0C4EIA2"/>
<feature type="domain" description="4'-phosphopantetheinyl transferase" evidence="3">
    <location>
        <begin position="145"/>
        <end position="230"/>
    </location>
</feature>
<evidence type="ECO:0000256" key="1">
    <source>
        <dbReference type="ARBA" id="ARBA00013172"/>
    </source>
</evidence>
<dbReference type="Pfam" id="PF22624">
    <property type="entry name" value="AASDHPPT_N"/>
    <property type="match status" value="1"/>
</dbReference>
<dbReference type="PANTHER" id="PTHR12215:SF10">
    <property type="entry name" value="L-AMINOADIPATE-SEMIALDEHYDE DEHYDROGENASE-PHOSPHOPANTETHEINYL TRANSFERASE"/>
    <property type="match status" value="1"/>
</dbReference>